<organism evidence="8 9">
    <name type="scientific">Thalassobaculum litoreum DSM 18839</name>
    <dbReference type="NCBI Taxonomy" id="1123362"/>
    <lineage>
        <taxon>Bacteria</taxon>
        <taxon>Pseudomonadati</taxon>
        <taxon>Pseudomonadota</taxon>
        <taxon>Alphaproteobacteria</taxon>
        <taxon>Rhodospirillales</taxon>
        <taxon>Thalassobaculaceae</taxon>
        <taxon>Thalassobaculum</taxon>
    </lineage>
</organism>
<dbReference type="PROSITE" id="PS50249">
    <property type="entry name" value="MPN"/>
    <property type="match status" value="1"/>
</dbReference>
<keyword evidence="9" id="KW-1185">Reference proteome</keyword>
<dbReference type="InterPro" id="IPR025657">
    <property type="entry name" value="RadC_JAB"/>
</dbReference>
<dbReference type="Pfam" id="PF04002">
    <property type="entry name" value="RadC"/>
    <property type="match status" value="1"/>
</dbReference>
<dbReference type="AlphaFoldDB" id="A0A8G2BGK8"/>
<keyword evidence="3" id="KW-0378">Hydrolase</keyword>
<dbReference type="Gene3D" id="1.10.150.20">
    <property type="entry name" value="5' to 3' exonuclease, C-terminal subdomain"/>
    <property type="match status" value="1"/>
</dbReference>
<dbReference type="PANTHER" id="PTHR30471:SF3">
    <property type="entry name" value="UPF0758 PROTEIN YEES-RELATED"/>
    <property type="match status" value="1"/>
</dbReference>
<sequence length="232" mass="25302">MYDGLGEVQDPGPEGHRQRLRRRFLAAGADALADYELIELLLFLAKPRGDVKPLAKRLIARFGSFAETISAEPRELAKVDGMGEASVAALKTAKAAADRLLGEPLLKRPVLSGWKQLLDYCHAAMAHEPVEVVRVLYLDKRNQLIQDEMQGRGTIDHTPLYPREVVKRALDLGASALIVVHNHPTGDPTPSQADISTTAQLKEAAATLGIVLHDHLIVARHGHASFRAKGLL</sequence>
<dbReference type="GO" id="GO:0046872">
    <property type="term" value="F:metal ion binding"/>
    <property type="evidence" value="ECO:0007669"/>
    <property type="project" value="UniProtKB-KW"/>
</dbReference>
<keyword evidence="4" id="KW-0862">Zinc</keyword>
<dbReference type="Proteomes" id="UP000198615">
    <property type="component" value="Unassembled WGS sequence"/>
</dbReference>
<gene>
    <name evidence="8" type="ORF">SAMN05660686_00843</name>
</gene>
<dbReference type="Pfam" id="PF20582">
    <property type="entry name" value="UPF0758_N"/>
    <property type="match status" value="1"/>
</dbReference>
<name>A0A8G2BGK8_9PROT</name>
<keyword evidence="5" id="KW-0482">Metalloprotease</keyword>
<evidence type="ECO:0000259" key="7">
    <source>
        <dbReference type="PROSITE" id="PS50249"/>
    </source>
</evidence>
<comment type="caution">
    <text evidence="8">The sequence shown here is derived from an EMBL/GenBank/DDBJ whole genome shotgun (WGS) entry which is preliminary data.</text>
</comment>
<evidence type="ECO:0000313" key="8">
    <source>
        <dbReference type="EMBL" id="SDF27223.1"/>
    </source>
</evidence>
<reference evidence="8 9" key="1">
    <citation type="submission" date="2016-10" db="EMBL/GenBank/DDBJ databases">
        <authorList>
            <person name="Varghese N."/>
            <person name="Submissions S."/>
        </authorList>
    </citation>
    <scope>NUCLEOTIDE SEQUENCE [LARGE SCALE GENOMIC DNA]</scope>
    <source>
        <strain evidence="8 9">DSM 18839</strain>
    </source>
</reference>
<evidence type="ECO:0000313" key="9">
    <source>
        <dbReference type="Proteomes" id="UP000198615"/>
    </source>
</evidence>
<keyword evidence="1" id="KW-0645">Protease</keyword>
<dbReference type="PANTHER" id="PTHR30471">
    <property type="entry name" value="DNA REPAIR PROTEIN RADC"/>
    <property type="match status" value="1"/>
</dbReference>
<dbReference type="GO" id="GO:0006508">
    <property type="term" value="P:proteolysis"/>
    <property type="evidence" value="ECO:0007669"/>
    <property type="project" value="UniProtKB-KW"/>
</dbReference>
<dbReference type="NCBIfam" id="TIGR00608">
    <property type="entry name" value="radc"/>
    <property type="match status" value="1"/>
</dbReference>
<dbReference type="InterPro" id="IPR001405">
    <property type="entry name" value="UPF0758"/>
</dbReference>
<evidence type="ECO:0000256" key="5">
    <source>
        <dbReference type="ARBA" id="ARBA00023049"/>
    </source>
</evidence>
<proteinExistence type="inferred from homology"/>
<comment type="similarity">
    <text evidence="6">Belongs to the UPF0758 family.</text>
</comment>
<feature type="domain" description="MPN" evidence="7">
    <location>
        <begin position="110"/>
        <end position="232"/>
    </location>
</feature>
<dbReference type="CDD" id="cd08071">
    <property type="entry name" value="MPN_DUF2466"/>
    <property type="match status" value="1"/>
</dbReference>
<dbReference type="EMBL" id="FNBW01000002">
    <property type="protein sequence ID" value="SDF27223.1"/>
    <property type="molecule type" value="Genomic_DNA"/>
</dbReference>
<evidence type="ECO:0000256" key="4">
    <source>
        <dbReference type="ARBA" id="ARBA00022833"/>
    </source>
</evidence>
<dbReference type="InterPro" id="IPR037518">
    <property type="entry name" value="MPN"/>
</dbReference>
<evidence type="ECO:0000256" key="2">
    <source>
        <dbReference type="ARBA" id="ARBA00022723"/>
    </source>
</evidence>
<dbReference type="Gene3D" id="3.40.140.10">
    <property type="entry name" value="Cytidine Deaminase, domain 2"/>
    <property type="match status" value="1"/>
</dbReference>
<accession>A0A8G2BGK8</accession>
<protein>
    <submittedName>
        <fullName evidence="8">DNA repair protein RadC</fullName>
    </submittedName>
</protein>
<evidence type="ECO:0000256" key="3">
    <source>
        <dbReference type="ARBA" id="ARBA00022801"/>
    </source>
</evidence>
<keyword evidence="2" id="KW-0479">Metal-binding</keyword>
<dbReference type="NCBIfam" id="NF000642">
    <property type="entry name" value="PRK00024.1"/>
    <property type="match status" value="1"/>
</dbReference>
<dbReference type="RefSeq" id="WP_093148386.1">
    <property type="nucleotide sequence ID" value="NZ_FNBW01000002.1"/>
</dbReference>
<dbReference type="OrthoDB" id="9804482at2"/>
<dbReference type="SUPFAM" id="SSF102712">
    <property type="entry name" value="JAB1/MPN domain"/>
    <property type="match status" value="1"/>
</dbReference>
<evidence type="ECO:0000256" key="1">
    <source>
        <dbReference type="ARBA" id="ARBA00022670"/>
    </source>
</evidence>
<dbReference type="GO" id="GO:0008237">
    <property type="term" value="F:metallopeptidase activity"/>
    <property type="evidence" value="ECO:0007669"/>
    <property type="project" value="UniProtKB-KW"/>
</dbReference>
<dbReference type="InterPro" id="IPR046778">
    <property type="entry name" value="UPF0758_N"/>
</dbReference>
<dbReference type="InterPro" id="IPR010994">
    <property type="entry name" value="RuvA_2-like"/>
</dbReference>
<dbReference type="SUPFAM" id="SSF47781">
    <property type="entry name" value="RuvA domain 2-like"/>
    <property type="match status" value="1"/>
</dbReference>
<evidence type="ECO:0000256" key="6">
    <source>
        <dbReference type="RuleBase" id="RU003797"/>
    </source>
</evidence>